<proteinExistence type="predicted"/>
<evidence type="ECO:0000259" key="4">
    <source>
        <dbReference type="Pfam" id="PF22570"/>
    </source>
</evidence>
<dbReference type="Pfam" id="PF22570">
    <property type="entry name" value="LiaF-TM"/>
    <property type="match status" value="1"/>
</dbReference>
<dbReference type="Proteomes" id="UP000535838">
    <property type="component" value="Unassembled WGS sequence"/>
</dbReference>
<accession>A0A841SP63</accession>
<evidence type="ECO:0000313" key="5">
    <source>
        <dbReference type="EMBL" id="MBB6633744.1"/>
    </source>
</evidence>
<evidence type="ECO:0000259" key="3">
    <source>
        <dbReference type="Pfam" id="PF09922"/>
    </source>
</evidence>
<evidence type="ECO:0000256" key="2">
    <source>
        <dbReference type="SAM" id="Phobius"/>
    </source>
</evidence>
<keyword evidence="2" id="KW-0472">Membrane</keyword>
<keyword evidence="6" id="KW-1185">Reference proteome</keyword>
<dbReference type="AlphaFoldDB" id="A0A841SP63"/>
<keyword evidence="2" id="KW-0812">Transmembrane</keyword>
<evidence type="ECO:0000313" key="6">
    <source>
        <dbReference type="Proteomes" id="UP000535838"/>
    </source>
</evidence>
<feature type="domain" description="LiaF transmembrane" evidence="4">
    <location>
        <begin position="9"/>
        <end position="112"/>
    </location>
</feature>
<feature type="transmembrane region" description="Helical" evidence="2">
    <location>
        <begin position="7"/>
        <end position="27"/>
    </location>
</feature>
<keyword evidence="2" id="KW-1133">Transmembrane helix</keyword>
<feature type="compositionally biased region" description="Pro residues" evidence="1">
    <location>
        <begin position="129"/>
        <end position="153"/>
    </location>
</feature>
<dbReference type="InterPro" id="IPR054331">
    <property type="entry name" value="LiaF_TM"/>
</dbReference>
<feature type="transmembrane region" description="Helical" evidence="2">
    <location>
        <begin position="39"/>
        <end position="55"/>
    </location>
</feature>
<dbReference type="InterPro" id="IPR047793">
    <property type="entry name" value="LiaF_C"/>
</dbReference>
<dbReference type="NCBIfam" id="NF040535">
    <property type="entry name" value="LiaF_C_term"/>
    <property type="match status" value="1"/>
</dbReference>
<dbReference type="RefSeq" id="WP_185118964.1">
    <property type="nucleotide sequence ID" value="NZ_JACJVQ010000005.1"/>
</dbReference>
<feature type="transmembrane region" description="Helical" evidence="2">
    <location>
        <begin position="89"/>
        <end position="107"/>
    </location>
</feature>
<name>A0A841SP63_9BACL</name>
<comment type="caution">
    <text evidence="5">The sequence shown here is derived from an EMBL/GenBank/DDBJ whole genome shotgun (WGS) entry which is preliminary data.</text>
</comment>
<dbReference type="InterPro" id="IPR024425">
    <property type="entry name" value="LiaF-like_C"/>
</dbReference>
<evidence type="ECO:0000256" key="1">
    <source>
        <dbReference type="SAM" id="MobiDB-lite"/>
    </source>
</evidence>
<dbReference type="EMBL" id="JACJVQ010000005">
    <property type="protein sequence ID" value="MBB6633744.1"/>
    <property type="molecule type" value="Genomic_DNA"/>
</dbReference>
<feature type="transmembrane region" description="Helical" evidence="2">
    <location>
        <begin position="62"/>
        <end position="77"/>
    </location>
</feature>
<feature type="compositionally biased region" description="Basic and acidic residues" evidence="1">
    <location>
        <begin position="162"/>
        <end position="179"/>
    </location>
</feature>
<feature type="domain" description="Cell wall-active antibiotics response LiaF-like C-terminal" evidence="3">
    <location>
        <begin position="213"/>
        <end position="327"/>
    </location>
</feature>
<feature type="region of interest" description="Disordered" evidence="1">
    <location>
        <begin position="116"/>
        <end position="179"/>
    </location>
</feature>
<gene>
    <name evidence="5" type="ORF">H7B67_06455</name>
</gene>
<reference evidence="5 6" key="1">
    <citation type="submission" date="2020-08" db="EMBL/GenBank/DDBJ databases">
        <title>Cohnella phylogeny.</title>
        <authorList>
            <person name="Dunlap C."/>
        </authorList>
    </citation>
    <scope>NUCLEOTIDE SEQUENCE [LARGE SCALE GENOMIC DNA]</scope>
    <source>
        <strain evidence="5 6">DSM 25241</strain>
    </source>
</reference>
<protein>
    <submittedName>
        <fullName evidence="5">Cell wall-active antibiotics response protein</fullName>
    </submittedName>
</protein>
<sequence length="331" mass="37551">MQSLLHRIFWGIVLVGVGVIFLLNQAGVISIDIGDVFKTFWPVILLLVGVQGMLLQRNGGQWWNAILILLALYFLARNLDWVDWEFHDLIRFVGPVALIVFGLFMIVRGGRTKKKPSEEAEWNTINPTPMSPPPPPAPPSEPPVDRGPPPAPEPLDLGFDPSEPKFEEIPEQDPRPRDSSYMKHKYWKEHHQESRWDGGYWDHSPKRENHSRFIGDFDIGSDYFELRPMSISNFIGDTRLDLTRAQIPAGETKIYVSSFIGDVKVFIPNDFSVGVRVVSSSFIGDVAVLEQKRDGFFNQVNLQTPNFEDTAKRIIIIVSTFIGDVRIKKVG</sequence>
<dbReference type="Pfam" id="PF09922">
    <property type="entry name" value="LiaF-like_C"/>
    <property type="match status" value="1"/>
</dbReference>
<organism evidence="5 6">
    <name type="scientific">Cohnella thailandensis</name>
    <dbReference type="NCBI Taxonomy" id="557557"/>
    <lineage>
        <taxon>Bacteria</taxon>
        <taxon>Bacillati</taxon>
        <taxon>Bacillota</taxon>
        <taxon>Bacilli</taxon>
        <taxon>Bacillales</taxon>
        <taxon>Paenibacillaceae</taxon>
        <taxon>Cohnella</taxon>
    </lineage>
</organism>